<feature type="region of interest" description="Disordered" evidence="5">
    <location>
        <begin position="237"/>
        <end position="278"/>
    </location>
</feature>
<dbReference type="AlphaFoldDB" id="W7U948"/>
<feature type="region of interest" description="Disordered" evidence="5">
    <location>
        <begin position="285"/>
        <end position="304"/>
    </location>
</feature>
<evidence type="ECO:0000313" key="8">
    <source>
        <dbReference type="Proteomes" id="UP000019335"/>
    </source>
</evidence>
<dbReference type="GO" id="GO:0008270">
    <property type="term" value="F:zinc ion binding"/>
    <property type="evidence" value="ECO:0007669"/>
    <property type="project" value="UniProtKB-KW"/>
</dbReference>
<feature type="region of interest" description="Disordered" evidence="5">
    <location>
        <begin position="139"/>
        <end position="166"/>
    </location>
</feature>
<feature type="compositionally biased region" description="Pro residues" evidence="5">
    <location>
        <begin position="718"/>
        <end position="736"/>
    </location>
</feature>
<dbReference type="Gene3D" id="6.10.140.2220">
    <property type="match status" value="2"/>
</dbReference>
<comment type="caution">
    <text evidence="7">The sequence shown here is derived from an EMBL/GenBank/DDBJ whole genome shotgun (WGS) entry which is preliminary data.</text>
</comment>
<gene>
    <name evidence="7" type="ORF">Naga_100083g3</name>
</gene>
<feature type="domain" description="MYND-type" evidence="6">
    <location>
        <begin position="845"/>
        <end position="886"/>
    </location>
</feature>
<dbReference type="InterPro" id="IPR002893">
    <property type="entry name" value="Znf_MYND"/>
</dbReference>
<dbReference type="PROSITE" id="PS50865">
    <property type="entry name" value="ZF_MYND_2"/>
    <property type="match status" value="2"/>
</dbReference>
<feature type="region of interest" description="Disordered" evidence="5">
    <location>
        <begin position="717"/>
        <end position="736"/>
    </location>
</feature>
<evidence type="ECO:0000256" key="5">
    <source>
        <dbReference type="SAM" id="MobiDB-lite"/>
    </source>
</evidence>
<evidence type="ECO:0000313" key="7">
    <source>
        <dbReference type="EMBL" id="EWM29459.1"/>
    </source>
</evidence>
<keyword evidence="8" id="KW-1185">Reference proteome</keyword>
<dbReference type="EMBL" id="AZIL01000161">
    <property type="protein sequence ID" value="EWM29459.1"/>
    <property type="molecule type" value="Genomic_DNA"/>
</dbReference>
<feature type="compositionally biased region" description="Gly residues" evidence="5">
    <location>
        <begin position="925"/>
        <end position="936"/>
    </location>
</feature>
<dbReference type="OrthoDB" id="188436at2759"/>
<evidence type="ECO:0000256" key="2">
    <source>
        <dbReference type="ARBA" id="ARBA00022771"/>
    </source>
</evidence>
<keyword evidence="2 4" id="KW-0863">Zinc-finger</keyword>
<dbReference type="PROSITE" id="PS01360">
    <property type="entry name" value="ZF_MYND_1"/>
    <property type="match status" value="1"/>
</dbReference>
<feature type="domain" description="MYND-type" evidence="6">
    <location>
        <begin position="982"/>
        <end position="1023"/>
    </location>
</feature>
<keyword evidence="3" id="KW-0862">Zinc</keyword>
<dbReference type="Pfam" id="PF01753">
    <property type="entry name" value="zf-MYND"/>
    <property type="match status" value="2"/>
</dbReference>
<dbReference type="SUPFAM" id="SSF144232">
    <property type="entry name" value="HIT/MYND zinc finger-like"/>
    <property type="match status" value="2"/>
</dbReference>
<keyword evidence="1" id="KW-0479">Metal-binding</keyword>
<accession>W7U948</accession>
<organism evidence="7 8">
    <name type="scientific">Nannochloropsis gaditana</name>
    <dbReference type="NCBI Taxonomy" id="72520"/>
    <lineage>
        <taxon>Eukaryota</taxon>
        <taxon>Sar</taxon>
        <taxon>Stramenopiles</taxon>
        <taxon>Ochrophyta</taxon>
        <taxon>Eustigmatophyceae</taxon>
        <taxon>Eustigmatales</taxon>
        <taxon>Monodopsidaceae</taxon>
        <taxon>Nannochloropsis</taxon>
    </lineage>
</organism>
<evidence type="ECO:0000256" key="3">
    <source>
        <dbReference type="ARBA" id="ARBA00022833"/>
    </source>
</evidence>
<protein>
    <submittedName>
        <fullName evidence="7">Mynd domain protein</fullName>
    </submittedName>
</protein>
<feature type="region of interest" description="Disordered" evidence="5">
    <location>
        <begin position="886"/>
        <end position="960"/>
    </location>
</feature>
<evidence type="ECO:0000259" key="6">
    <source>
        <dbReference type="PROSITE" id="PS50865"/>
    </source>
</evidence>
<reference evidence="7 8" key="1">
    <citation type="journal article" date="2014" name="Mol. Plant">
        <title>Chromosome Scale Genome Assembly and Transcriptome Profiling of Nannochloropsis gaditana in Nitrogen Depletion.</title>
        <authorList>
            <person name="Corteggiani Carpinelli E."/>
            <person name="Telatin A."/>
            <person name="Vitulo N."/>
            <person name="Forcato C."/>
            <person name="D'Angelo M."/>
            <person name="Schiavon R."/>
            <person name="Vezzi A."/>
            <person name="Giacometti G.M."/>
            <person name="Morosinotto T."/>
            <person name="Valle G."/>
        </authorList>
    </citation>
    <scope>NUCLEOTIDE SEQUENCE [LARGE SCALE GENOMIC DNA]</scope>
    <source>
        <strain evidence="7 8">B-31</strain>
    </source>
</reference>
<feature type="compositionally biased region" description="Basic and acidic residues" evidence="5">
    <location>
        <begin position="237"/>
        <end position="260"/>
    </location>
</feature>
<proteinExistence type="predicted"/>
<dbReference type="Proteomes" id="UP000019335">
    <property type="component" value="Chromosome 3"/>
</dbReference>
<name>W7U948_9STRA</name>
<evidence type="ECO:0000256" key="1">
    <source>
        <dbReference type="ARBA" id="ARBA00022723"/>
    </source>
</evidence>
<evidence type="ECO:0000256" key="4">
    <source>
        <dbReference type="PROSITE-ProRule" id="PRU00134"/>
    </source>
</evidence>
<sequence>MPHRRLAQAIARMKAKGPPALDALEEPTEDLLQDLTLAEPPSDKAREENVVEEEQYVKAMLARSLNIFKRLKDEGSGYREGWTLLEKELVLEMEYTNWAVLSDRTISALAAYLLDLLVFVEKTFVADGEGGTEALTEGGAERGAAAASQGDGTGQGRPTVPDKCRDGAPPEALDCAFATLDVVEKMMEARFLKCMGDELERPFDPVGSLHLYQSLVTALRLLVAVMQFEGYEPAPPVEKEKVKAKEGEEKVKAKEGEEKRKGNRRPPPVPGSHGLALSRSESLSSSSLGLHGTHPSLSSPRNALAPKTFTFDDAAGESQVHTKSKANEPLQYLVTVLYLLSHTSVQTDVTAFWEAPDTIVEEQWSSRNFQALLACIGIVLDKLHHSPDTEDQALLTILVDRWVHTLHGLVCTDSIGRQMSATVPEEDLARDYENDKPGIECLTGVSTYLGRWMDVRCLPCSCVFCGVQRASMECMLSKWDRRLAHRLIELQGVAVLGRLAFWLLESFRSIEVSGDSTGENLYRTDVALVTQVVHLAVLSDYQVATLAEVPTLRARAVKQAIDSGFLNFLLAYFIPRKLCRLEDRRCETTEDQNKARRLARISCKNCIEFLLLSGDGWITDTCYNARGKVKIEKWINKRMAPAAQRLVELWVEDRRVCRTVEELLEHYAPFFLKLSEIIRLSARYGCMKEHWSQDLLDACVNVLSTYTYLSVSHYSSPQPSPTPSSPTPPPSPSPCPSLPPKKALLCAMATFTDMCSPFFGGCDHYSSASRAVHGCQVLKRLLEVAKSAHAVTSCIRALSYISRVELVVRVSSTKPCAQRQAGDQSGGVPLHPPLHATAPAPVMVCHQCHRPPTLDRPLRQCSRCKRVFYCCVECQRANWREHEKACVPPAEPGSEGGASKSGTTGGGGIGMGHMVNGVRSDGLVSNGGGAGAGTGGLHPENGNGGSSATTGSGVGSRGGGGGVATRVGGGSRAGAGAVAACCAHCAAKADSDRQLMTCGRCREAFYCSKDCQTRHWVVHRRQCGPDPLLVYGQQLWDTGGLHAGGGCRYVEDLIADGNEPK</sequence>
<feature type="compositionally biased region" description="Low complexity" evidence="5">
    <location>
        <begin position="285"/>
        <end position="299"/>
    </location>
</feature>